<dbReference type="EMBL" id="FPAB01000001">
    <property type="protein sequence ID" value="SFS39309.1"/>
    <property type="molecule type" value="Genomic_DNA"/>
</dbReference>
<dbReference type="Proteomes" id="UP000198873">
    <property type="component" value="Unassembled WGS sequence"/>
</dbReference>
<dbReference type="STRING" id="1176198.SAMN05444716_101491"/>
<dbReference type="InterPro" id="IPR014729">
    <property type="entry name" value="Rossmann-like_a/b/a_fold"/>
</dbReference>
<proteinExistence type="predicted"/>
<reference evidence="3" key="1">
    <citation type="submission" date="2016-10" db="EMBL/GenBank/DDBJ databases">
        <authorList>
            <person name="Varghese N."/>
            <person name="Submissions S."/>
        </authorList>
    </citation>
    <scope>NUCLEOTIDE SEQUENCE [LARGE SCALE GENOMIC DNA]</scope>
    <source>
        <strain evidence="3">CGMCC 4.7047</strain>
    </source>
</reference>
<dbReference type="RefSeq" id="WP_019432457.1">
    <property type="nucleotide sequence ID" value="NZ_CP054938.1"/>
</dbReference>
<evidence type="ECO:0000313" key="2">
    <source>
        <dbReference type="EMBL" id="SFS39309.1"/>
    </source>
</evidence>
<accession>A0A1I6PGM6</accession>
<dbReference type="CDD" id="cd06259">
    <property type="entry name" value="YdcF-like"/>
    <property type="match status" value="1"/>
</dbReference>
<dbReference type="InterPro" id="IPR051599">
    <property type="entry name" value="Cell_Envelope_Assoc"/>
</dbReference>
<sequence>MITDRVRADARRLWTYHRMGHTPRPCDVLIGLGSHDIGVAETAAALYLRGLAPLVLFTGGNSPTTRQRMPRGEAVHYRERARELGVPEEAILTERRASHTGENIDFSRSLLREAGLAVSSVLLVSKPYEERRAYATVGRRWPEVTVVSASAPVTYEGYAASLGDERLVIDMLVGTLHRLLVYPAKGFVVAMPVPEEVLAAFERLRAAGFTSRITG</sequence>
<evidence type="ECO:0000313" key="3">
    <source>
        <dbReference type="Proteomes" id="UP000198873"/>
    </source>
</evidence>
<feature type="domain" description="DUF218" evidence="1">
    <location>
        <begin position="39"/>
        <end position="150"/>
    </location>
</feature>
<evidence type="ECO:0000259" key="1">
    <source>
        <dbReference type="Pfam" id="PF02698"/>
    </source>
</evidence>
<dbReference type="Gene3D" id="3.40.50.620">
    <property type="entry name" value="HUPs"/>
    <property type="match status" value="1"/>
</dbReference>
<dbReference type="GO" id="GO:0005886">
    <property type="term" value="C:plasma membrane"/>
    <property type="evidence" value="ECO:0007669"/>
    <property type="project" value="TreeGrafter"/>
</dbReference>
<dbReference type="Pfam" id="PF02698">
    <property type="entry name" value="DUF218"/>
    <property type="match status" value="1"/>
</dbReference>
<dbReference type="InterPro" id="IPR003848">
    <property type="entry name" value="DUF218"/>
</dbReference>
<keyword evidence="3" id="KW-1185">Reference proteome</keyword>
<name>A0A1I6PGM6_9ACTN</name>
<dbReference type="PANTHER" id="PTHR30336">
    <property type="entry name" value="INNER MEMBRANE PROTEIN, PROBABLE PERMEASE"/>
    <property type="match status" value="1"/>
</dbReference>
<gene>
    <name evidence="2" type="ORF">SAMN05444716_101491</name>
</gene>
<organism evidence="2 3">
    <name type="scientific">Streptomyces harbinensis</name>
    <dbReference type="NCBI Taxonomy" id="1176198"/>
    <lineage>
        <taxon>Bacteria</taxon>
        <taxon>Bacillati</taxon>
        <taxon>Actinomycetota</taxon>
        <taxon>Actinomycetes</taxon>
        <taxon>Kitasatosporales</taxon>
        <taxon>Streptomycetaceae</taxon>
        <taxon>Streptomyces</taxon>
    </lineage>
</organism>
<protein>
    <submittedName>
        <fullName evidence="2">Uncharacterized SAM-binding protein YcdF, DUF218 family</fullName>
    </submittedName>
</protein>
<dbReference type="PANTHER" id="PTHR30336:SF20">
    <property type="entry name" value="DUF218 DOMAIN-CONTAINING PROTEIN"/>
    <property type="match status" value="1"/>
</dbReference>
<dbReference type="AlphaFoldDB" id="A0A1I6PGM6"/>